<dbReference type="AlphaFoldDB" id="A0A509EEM6"/>
<proteinExistence type="predicted"/>
<dbReference type="InterPro" id="IPR050194">
    <property type="entry name" value="Glycosyltransferase_grp1"/>
</dbReference>
<dbReference type="SUPFAM" id="SSF53448">
    <property type="entry name" value="Nucleotide-diphospho-sugar transferases"/>
    <property type="match status" value="1"/>
</dbReference>
<evidence type="ECO:0000313" key="5">
    <source>
        <dbReference type="Proteomes" id="UP000410984"/>
    </source>
</evidence>
<dbReference type="EC" id="2.4.1.301" evidence="4"/>
<evidence type="ECO:0000256" key="1">
    <source>
        <dbReference type="SAM" id="MobiDB-lite"/>
    </source>
</evidence>
<dbReference type="Pfam" id="PF00535">
    <property type="entry name" value="Glycos_transf_2"/>
    <property type="match status" value="1"/>
</dbReference>
<dbReference type="InterPro" id="IPR029044">
    <property type="entry name" value="Nucleotide-diphossugar_trans"/>
</dbReference>
<organism evidence="4 5">
    <name type="scientific">Methylobacterium symbioticum</name>
    <dbReference type="NCBI Taxonomy" id="2584084"/>
    <lineage>
        <taxon>Bacteria</taxon>
        <taxon>Pseudomonadati</taxon>
        <taxon>Pseudomonadota</taxon>
        <taxon>Alphaproteobacteria</taxon>
        <taxon>Hyphomicrobiales</taxon>
        <taxon>Methylobacteriaceae</taxon>
        <taxon>Methylobacterium</taxon>
    </lineage>
</organism>
<evidence type="ECO:0000256" key="2">
    <source>
        <dbReference type="SAM" id="Phobius"/>
    </source>
</evidence>
<dbReference type="Gene3D" id="3.40.50.2000">
    <property type="entry name" value="Glycogen Phosphorylase B"/>
    <property type="match status" value="2"/>
</dbReference>
<feature type="transmembrane region" description="Helical" evidence="2">
    <location>
        <begin position="688"/>
        <end position="708"/>
    </location>
</feature>
<keyword evidence="4" id="KW-0328">Glycosyltransferase</keyword>
<evidence type="ECO:0000259" key="3">
    <source>
        <dbReference type="Pfam" id="PF00535"/>
    </source>
</evidence>
<feature type="transmembrane region" description="Helical" evidence="2">
    <location>
        <begin position="714"/>
        <end position="738"/>
    </location>
</feature>
<accession>A0A509EEM6</accession>
<dbReference type="PANTHER" id="PTHR45947:SF3">
    <property type="entry name" value="SULFOQUINOVOSYL TRANSFERASE SQD2"/>
    <property type="match status" value="1"/>
</dbReference>
<keyword evidence="5" id="KW-1185">Reference proteome</keyword>
<evidence type="ECO:0000313" key="4">
    <source>
        <dbReference type="EMBL" id="VUD72034.1"/>
    </source>
</evidence>
<dbReference type="RefSeq" id="WP_142583396.1">
    <property type="nucleotide sequence ID" value="NZ_CABFPH010000033.1"/>
</dbReference>
<keyword evidence="2" id="KW-0472">Membrane</keyword>
<gene>
    <name evidence="4" type="primary">kanE</name>
    <name evidence="4" type="ORF">MET9862_02628</name>
</gene>
<keyword evidence="2" id="KW-1133">Transmembrane helix</keyword>
<protein>
    <submittedName>
        <fullName evidence="4">Alpha-D-kanosaminyltransferase</fullName>
        <ecNumber evidence="4">2.4.1.301</ecNumber>
    </submittedName>
</protein>
<dbReference type="PANTHER" id="PTHR45947">
    <property type="entry name" value="SULFOQUINOVOSYL TRANSFERASE SQD2"/>
    <property type="match status" value="1"/>
</dbReference>
<dbReference type="Proteomes" id="UP000410984">
    <property type="component" value="Unassembled WGS sequence"/>
</dbReference>
<feature type="transmembrane region" description="Helical" evidence="2">
    <location>
        <begin position="663"/>
        <end position="681"/>
    </location>
</feature>
<dbReference type="OrthoDB" id="9790710at2"/>
<feature type="region of interest" description="Disordered" evidence="1">
    <location>
        <begin position="387"/>
        <end position="421"/>
    </location>
</feature>
<dbReference type="SUPFAM" id="SSF53756">
    <property type="entry name" value="UDP-Glycosyltransferase/glycogen phosphorylase"/>
    <property type="match status" value="1"/>
</dbReference>
<dbReference type="EMBL" id="CABFPH010000033">
    <property type="protein sequence ID" value="VUD72034.1"/>
    <property type="molecule type" value="Genomic_DNA"/>
</dbReference>
<keyword evidence="2" id="KW-0812">Transmembrane</keyword>
<name>A0A509EEM6_9HYPH</name>
<dbReference type="Pfam" id="PF13692">
    <property type="entry name" value="Glyco_trans_1_4"/>
    <property type="match status" value="1"/>
</dbReference>
<reference evidence="4 5" key="1">
    <citation type="submission" date="2019-06" db="EMBL/GenBank/DDBJ databases">
        <authorList>
            <person name="Rodrigo-Torres L."/>
            <person name="Arahal R. D."/>
            <person name="Lucena T."/>
        </authorList>
    </citation>
    <scope>NUCLEOTIDE SEQUENCE [LARGE SCALE GENOMIC DNA]</scope>
    <source>
        <strain evidence="4 5">SB0023/3</strain>
    </source>
</reference>
<keyword evidence="4" id="KW-0808">Transferase</keyword>
<sequence length="758" mass="81090">MRLAVFVDQVFWREDGRLFTDESYALFLESLSGTVDRIVLIGREAPRPGRAPYALDPELFSLCPLPYYPDLYRLWRADPRIYGRIARAVSAEARDWDAILISGPHPIGQMIARLCIAQGVPVLPVVRQNFLEQMGAHGGLKRLAALAAASVLEWDFRRLARGRTVLTVGAEMEEAYRGGAARVWNHCVCLVSQEAFEAFSRMRVGTDPTRLICTCRLAPEKGHAYLFAALVELRRRGLACHVDVVGTGALDGELRALVQRLGLSDAVTFHGYVPYGPALFALYEQAGAMVLPSLTEGFPQVLNEALSIGLPVVATAVGGVPAFLRDGDTALLVPPREPGALADAIERLVQDGALRADLASRGRILMAANTLEANRDRVLEAIRHAVAGGGRDGASPPGARRGAPERSALAAYPEPPAPREPRVSLLVPLRDEIAALDGLVADILAQDYPAIHEIWMVDGGSTDGTREALARHAARDARIRFLDNPAGSTAAGLNRALARATGDVVMRLDAHAAYGPDLVRTCVAALLRTGAGGVGAVARPAEARTLVGRAIVAAHRSPFGIGVARFRREGGGGWAATIWNGCYWRHVVDRVGPMREDLPRAEDNDFNQRVRALGFGLYVAGDAKAEYRPRSTLRALARQYRGNGQGVARALFENPGAVSAHHLAPLALVSLLLAAGAAALVWAPARGLLAACLALYLGGLLAATALAARSERGPHLLALPLTLATLHLSYGLGAFAGIGRRAAARLRPGARLRQRRSV</sequence>
<dbReference type="GO" id="GO:0016758">
    <property type="term" value="F:hexosyltransferase activity"/>
    <property type="evidence" value="ECO:0007669"/>
    <property type="project" value="TreeGrafter"/>
</dbReference>
<dbReference type="InterPro" id="IPR001173">
    <property type="entry name" value="Glyco_trans_2-like"/>
</dbReference>
<dbReference type="CDD" id="cd03801">
    <property type="entry name" value="GT4_PimA-like"/>
    <property type="match status" value="1"/>
</dbReference>
<dbReference type="Gene3D" id="3.90.550.10">
    <property type="entry name" value="Spore Coat Polysaccharide Biosynthesis Protein SpsA, Chain A"/>
    <property type="match status" value="1"/>
</dbReference>
<feature type="domain" description="Glycosyltransferase 2-like" evidence="3">
    <location>
        <begin position="424"/>
        <end position="537"/>
    </location>
</feature>